<evidence type="ECO:0000256" key="1">
    <source>
        <dbReference type="PROSITE-ProRule" id="PRU00135"/>
    </source>
</evidence>
<dbReference type="FunFam" id="1.20.870.10:FF:000007">
    <property type="entry name" value="Ras-GEF domain-containing family member 1B"/>
    <property type="match status" value="1"/>
</dbReference>
<protein>
    <submittedName>
        <fullName evidence="3">RasGEF domain family member 1B</fullName>
    </submittedName>
</protein>
<dbReference type="VEuPathDB" id="HostDB:ENSMFAG00000045661"/>
<organism evidence="3 4">
    <name type="scientific">Macaca fascicularis</name>
    <name type="common">Crab-eating macaque</name>
    <name type="synonym">Cynomolgus monkey</name>
    <dbReference type="NCBI Taxonomy" id="9541"/>
    <lineage>
        <taxon>Eukaryota</taxon>
        <taxon>Metazoa</taxon>
        <taxon>Chordata</taxon>
        <taxon>Craniata</taxon>
        <taxon>Vertebrata</taxon>
        <taxon>Euteleostomi</taxon>
        <taxon>Mammalia</taxon>
        <taxon>Eutheria</taxon>
        <taxon>Euarchontoglires</taxon>
        <taxon>Primates</taxon>
        <taxon>Haplorrhini</taxon>
        <taxon>Catarrhini</taxon>
        <taxon>Cercopithecidae</taxon>
        <taxon>Cercopithecinae</taxon>
        <taxon>Macaca</taxon>
    </lineage>
</organism>
<name>A0A2K5VV28_MACFA</name>
<dbReference type="Gene3D" id="1.20.870.10">
    <property type="entry name" value="Son of sevenless (SoS) protein Chain: S domain 1"/>
    <property type="match status" value="1"/>
</dbReference>
<evidence type="ECO:0000259" key="2">
    <source>
        <dbReference type="PROSITE" id="PS50212"/>
    </source>
</evidence>
<accession>A0A2K5VV28</accession>
<reference evidence="3" key="2">
    <citation type="submission" date="2025-08" db="UniProtKB">
        <authorList>
            <consortium name="Ensembl"/>
        </authorList>
    </citation>
    <scope>IDENTIFICATION</scope>
</reference>
<dbReference type="PANTHER" id="PTHR23113">
    <property type="entry name" value="GUANINE NUCLEOTIDE EXCHANGE FACTOR"/>
    <property type="match status" value="1"/>
</dbReference>
<proteinExistence type="predicted"/>
<dbReference type="PROSITE" id="PS50212">
    <property type="entry name" value="RASGEF_NTER"/>
    <property type="match status" value="1"/>
</dbReference>
<dbReference type="GO" id="GO:0005886">
    <property type="term" value="C:plasma membrane"/>
    <property type="evidence" value="ECO:0007669"/>
    <property type="project" value="TreeGrafter"/>
</dbReference>
<keyword evidence="4" id="KW-1185">Reference proteome</keyword>
<dbReference type="CDD" id="cd06224">
    <property type="entry name" value="REM"/>
    <property type="match status" value="1"/>
</dbReference>
<dbReference type="GO" id="GO:0005085">
    <property type="term" value="F:guanyl-nucleotide exchange factor activity"/>
    <property type="evidence" value="ECO:0007669"/>
    <property type="project" value="UniProtKB-KW"/>
</dbReference>
<reference evidence="3 4" key="1">
    <citation type="submission" date="2013-03" db="EMBL/GenBank/DDBJ databases">
        <authorList>
            <person name="Warren W."/>
            <person name="Wilson R.K."/>
        </authorList>
    </citation>
    <scope>NUCLEOTIDE SEQUENCE</scope>
</reference>
<dbReference type="AlphaFoldDB" id="A0A2K5VV28"/>
<dbReference type="Ensembl" id="ENSMFAT00000002893.2">
    <property type="protein sequence ID" value="ENSMFAP00000028702.2"/>
    <property type="gene ID" value="ENSMFAG00000045661.2"/>
</dbReference>
<dbReference type="SUPFAM" id="SSF48366">
    <property type="entry name" value="Ras GEF"/>
    <property type="match status" value="1"/>
</dbReference>
<feature type="domain" description="N-terminal Ras-GEF" evidence="2">
    <location>
        <begin position="34"/>
        <end position="161"/>
    </location>
</feature>
<keyword evidence="1" id="KW-0344">Guanine-nucleotide releasing factor</keyword>
<dbReference type="Pfam" id="PF00618">
    <property type="entry name" value="RasGEF_N"/>
    <property type="match status" value="1"/>
</dbReference>
<dbReference type="GO" id="GO:0007265">
    <property type="term" value="P:Ras protein signal transduction"/>
    <property type="evidence" value="ECO:0007669"/>
    <property type="project" value="TreeGrafter"/>
</dbReference>
<dbReference type="InterPro" id="IPR008937">
    <property type="entry name" value="Ras-like_GEF"/>
</dbReference>
<sequence>MPQTPPFSAMFDSSGYNRNLYQSAEDSCGGLYYHDNNLLSGSLEALIQHLVPNVDYYPDRTYIFTFLLSSRLFMHPYELMAKVCHLCVEHQRLSDPDSDKNQMRKIAPKILQLLTEWTETFPYDFRDERMMRNLKDLAHRIASGEEVGNLNLAWPLEFPRAWVGNGAELCILISTASSLFCLWASPPYHILVCLVCQVRMIITSHFKGI</sequence>
<reference evidence="3" key="3">
    <citation type="submission" date="2025-09" db="UniProtKB">
        <authorList>
            <consortium name="Ensembl"/>
        </authorList>
    </citation>
    <scope>IDENTIFICATION</scope>
</reference>
<dbReference type="InterPro" id="IPR023578">
    <property type="entry name" value="Ras_GEF_dom_sf"/>
</dbReference>
<evidence type="ECO:0000313" key="3">
    <source>
        <dbReference type="Ensembl" id="ENSMFAP00000028702.2"/>
    </source>
</evidence>
<dbReference type="Bgee" id="ENSMFAG00000045661">
    <property type="expression patterns" value="Expressed in liver and 12 other cell types or tissues"/>
</dbReference>
<dbReference type="PANTHER" id="PTHR23113:SF197">
    <property type="entry name" value="RAS-GEF DOMAIN-CONTAINING FAMILY MEMBER 1B"/>
    <property type="match status" value="1"/>
</dbReference>
<dbReference type="InterPro" id="IPR000651">
    <property type="entry name" value="Ras-like_Gua-exchang_fac_N"/>
</dbReference>
<gene>
    <name evidence="3" type="primary">RASGEF1B</name>
</gene>
<dbReference type="GeneTree" id="ENSGT00940000155816"/>
<evidence type="ECO:0000313" key="4">
    <source>
        <dbReference type="Proteomes" id="UP000233100"/>
    </source>
</evidence>
<dbReference type="Proteomes" id="UP000233100">
    <property type="component" value="Chromosome 5"/>
</dbReference>